<evidence type="ECO:0000313" key="2">
    <source>
        <dbReference type="EMBL" id="RVW88218.1"/>
    </source>
</evidence>
<evidence type="ECO:0000256" key="1">
    <source>
        <dbReference type="SAM" id="Coils"/>
    </source>
</evidence>
<gene>
    <name evidence="2" type="ORF">CK203_038627</name>
</gene>
<reference evidence="2 3" key="1">
    <citation type="journal article" date="2018" name="PLoS Genet.">
        <title>Population sequencing reveals clonal diversity and ancestral inbreeding in the grapevine cultivar Chardonnay.</title>
        <authorList>
            <person name="Roach M.J."/>
            <person name="Johnson D.L."/>
            <person name="Bohlmann J."/>
            <person name="van Vuuren H.J."/>
            <person name="Jones S.J."/>
            <person name="Pretorius I.S."/>
            <person name="Schmidt S.A."/>
            <person name="Borneman A.R."/>
        </authorList>
    </citation>
    <scope>NUCLEOTIDE SEQUENCE [LARGE SCALE GENOMIC DNA]</scope>
    <source>
        <strain evidence="3">cv. Chardonnay</strain>
        <tissue evidence="2">Leaf</tissue>
    </source>
</reference>
<sequence length="309" mass="35659">MDEFRRIATCTLAKEAWDILQVTHEGTNAVKVPKLQMLTSRAKVTAIEESKVVDSLKIDELVGSLQTFEMTLVSPKKVKGIALKAIKEESLSFKSEDDEKMLEDELTKFAKKFKKYMKFRKPKKESNDGKKWRNSIRKKKKLEKDVKKDLKIECFNGGGNHHYAFECPSKKKNNKAMHVTWSDSESNRTSENESNVYDECTKFITFAATIKGEPLLKKATSELIESSDSNDYYMSFDTAYETLYKECLSLKQEQVKWTTSNKILTNGIDVLKRKKKTLLDKIAFLENEHLEVKKKCDVLKMKVKCSRMS</sequence>
<comment type="caution">
    <text evidence="2">The sequence shown here is derived from an EMBL/GenBank/DDBJ whole genome shotgun (WGS) entry which is preliminary data.</text>
</comment>
<keyword evidence="1" id="KW-0175">Coiled coil</keyword>
<proteinExistence type="predicted"/>
<name>A0A438HUV9_VITVI</name>
<dbReference type="Proteomes" id="UP000288805">
    <property type="component" value="Unassembled WGS sequence"/>
</dbReference>
<dbReference type="AlphaFoldDB" id="A0A438HUV9"/>
<feature type="coiled-coil region" evidence="1">
    <location>
        <begin position="268"/>
        <end position="302"/>
    </location>
</feature>
<accession>A0A438HUV9</accession>
<protein>
    <submittedName>
        <fullName evidence="2">Uncharacterized protein</fullName>
    </submittedName>
</protein>
<organism evidence="2 3">
    <name type="scientific">Vitis vinifera</name>
    <name type="common">Grape</name>
    <dbReference type="NCBI Taxonomy" id="29760"/>
    <lineage>
        <taxon>Eukaryota</taxon>
        <taxon>Viridiplantae</taxon>
        <taxon>Streptophyta</taxon>
        <taxon>Embryophyta</taxon>
        <taxon>Tracheophyta</taxon>
        <taxon>Spermatophyta</taxon>
        <taxon>Magnoliopsida</taxon>
        <taxon>eudicotyledons</taxon>
        <taxon>Gunneridae</taxon>
        <taxon>Pentapetalae</taxon>
        <taxon>rosids</taxon>
        <taxon>Vitales</taxon>
        <taxon>Vitaceae</taxon>
        <taxon>Viteae</taxon>
        <taxon>Vitis</taxon>
    </lineage>
</organism>
<evidence type="ECO:0000313" key="3">
    <source>
        <dbReference type="Proteomes" id="UP000288805"/>
    </source>
</evidence>
<dbReference type="EMBL" id="QGNW01000175">
    <property type="protein sequence ID" value="RVW88218.1"/>
    <property type="molecule type" value="Genomic_DNA"/>
</dbReference>